<evidence type="ECO:0000313" key="3">
    <source>
        <dbReference type="Proteomes" id="UP000067626"/>
    </source>
</evidence>
<keyword evidence="2" id="KW-0413">Isomerase</keyword>
<dbReference type="InterPro" id="IPR037401">
    <property type="entry name" value="SnoaL-like"/>
</dbReference>
<dbReference type="Gene3D" id="3.10.450.50">
    <property type="match status" value="1"/>
</dbReference>
<feature type="domain" description="SnoaL-like" evidence="1">
    <location>
        <begin position="14"/>
        <end position="134"/>
    </location>
</feature>
<evidence type="ECO:0000259" key="1">
    <source>
        <dbReference type="Pfam" id="PF13474"/>
    </source>
</evidence>
<dbReference type="Pfam" id="PF13474">
    <property type="entry name" value="SnoaL_3"/>
    <property type="match status" value="1"/>
</dbReference>
<gene>
    <name evidence="2" type="ORF">CMC5_080030</name>
</gene>
<dbReference type="STRING" id="52.CMC5_080030"/>
<dbReference type="RefSeq" id="WP_169796792.1">
    <property type="nucleotide sequence ID" value="NZ_CP012159.1"/>
</dbReference>
<reference evidence="2 3" key="1">
    <citation type="submission" date="2015-07" db="EMBL/GenBank/DDBJ databases">
        <title>Genome analysis of myxobacterium Chondromyces crocatus Cm c5 reveals a high potential for natural compound synthesis and the genetic basis for the loss of fruiting body formation.</title>
        <authorList>
            <person name="Zaburannyi N."/>
            <person name="Bunk B."/>
            <person name="Maier J."/>
            <person name="Overmann J."/>
            <person name="Mueller R."/>
        </authorList>
    </citation>
    <scope>NUCLEOTIDE SEQUENCE [LARGE SCALE GENOMIC DNA]</scope>
    <source>
        <strain evidence="2 3">Cm c5</strain>
    </source>
</reference>
<dbReference type="InterPro" id="IPR032710">
    <property type="entry name" value="NTF2-like_dom_sf"/>
</dbReference>
<dbReference type="EMBL" id="CP012159">
    <property type="protein sequence ID" value="AKT43767.1"/>
    <property type="molecule type" value="Genomic_DNA"/>
</dbReference>
<dbReference type="GO" id="GO:0016853">
    <property type="term" value="F:isomerase activity"/>
    <property type="evidence" value="ECO:0007669"/>
    <property type="project" value="UniProtKB-KW"/>
</dbReference>
<keyword evidence="3" id="KW-1185">Reference proteome</keyword>
<dbReference type="KEGG" id="ccro:CMC5_080030"/>
<protein>
    <submittedName>
        <fullName evidence="2">Ketosteroid isomerase</fullName>
    </submittedName>
</protein>
<accession>A0A0K1ESZ8</accession>
<dbReference type="AlphaFoldDB" id="A0A0K1ESZ8"/>
<dbReference type="SUPFAM" id="SSF54427">
    <property type="entry name" value="NTF2-like"/>
    <property type="match status" value="1"/>
</dbReference>
<sequence length="147" mass="16421">MSAIHSASTNETQIRSLLGQWEKTLRAKDTDGIMALCAPEFVCFDLAPSHKYGVDRARLAIATLFDALDEVLSYEVRDLDIMAGDDLGFCHASYRLHAKRKDGGVTDLWFRSTLCFRKVDGHWRVSHEHASLPMDLATGKVLADLEP</sequence>
<dbReference type="Proteomes" id="UP000067626">
    <property type="component" value="Chromosome"/>
</dbReference>
<proteinExistence type="predicted"/>
<organism evidence="2 3">
    <name type="scientific">Chondromyces crocatus</name>
    <dbReference type="NCBI Taxonomy" id="52"/>
    <lineage>
        <taxon>Bacteria</taxon>
        <taxon>Pseudomonadati</taxon>
        <taxon>Myxococcota</taxon>
        <taxon>Polyangia</taxon>
        <taxon>Polyangiales</taxon>
        <taxon>Polyangiaceae</taxon>
        <taxon>Chondromyces</taxon>
    </lineage>
</organism>
<name>A0A0K1ESZ8_CHOCO</name>
<evidence type="ECO:0000313" key="2">
    <source>
        <dbReference type="EMBL" id="AKT43767.1"/>
    </source>
</evidence>